<dbReference type="InterPro" id="IPR025558">
    <property type="entry name" value="DUF4283"/>
</dbReference>
<feature type="domain" description="DUF4283" evidence="2">
    <location>
        <begin position="156"/>
        <end position="241"/>
    </location>
</feature>
<dbReference type="EMBL" id="QGNW01000012">
    <property type="protein sequence ID" value="RVX18034.1"/>
    <property type="molecule type" value="Genomic_DNA"/>
</dbReference>
<reference evidence="3 4" key="1">
    <citation type="journal article" date="2018" name="PLoS Genet.">
        <title>Population sequencing reveals clonal diversity and ancestral inbreeding in the grapevine cultivar Chardonnay.</title>
        <authorList>
            <person name="Roach M.J."/>
            <person name="Johnson D.L."/>
            <person name="Bohlmann J."/>
            <person name="van Vuuren H.J."/>
            <person name="Jones S.J."/>
            <person name="Pretorius I.S."/>
            <person name="Schmidt S.A."/>
            <person name="Borneman A.R."/>
        </authorList>
    </citation>
    <scope>NUCLEOTIDE SEQUENCE [LARGE SCALE GENOMIC DNA]</scope>
    <source>
        <strain evidence="4">cv. Chardonnay</strain>
        <tissue evidence="3">Leaf</tissue>
    </source>
</reference>
<protein>
    <recommendedName>
        <fullName evidence="2">DUF4283 domain-containing protein</fullName>
    </recommendedName>
</protein>
<evidence type="ECO:0000313" key="4">
    <source>
        <dbReference type="Proteomes" id="UP000288805"/>
    </source>
</evidence>
<gene>
    <name evidence="3" type="ORF">CK203_004136</name>
</gene>
<proteinExistence type="predicted"/>
<evidence type="ECO:0000259" key="2">
    <source>
        <dbReference type="Pfam" id="PF14111"/>
    </source>
</evidence>
<dbReference type="Pfam" id="PF14111">
    <property type="entry name" value="DUF4283"/>
    <property type="match status" value="1"/>
</dbReference>
<feature type="compositionally biased region" description="Polar residues" evidence="1">
    <location>
        <begin position="341"/>
        <end position="354"/>
    </location>
</feature>
<sequence length="430" mass="47455">MYNNYNKVRTPRTKIIKAIDSGKHKLQAYMHIIDFLHARGLVLGSPGAGERRVFCGRAGSVHKEWERRKMGKGMEGKRKELLSGERGQQGKGEKGGWASMVESLRNVGFWFDKKENNQEVRATGKSYVEVAKGPRCRDVTRVRVEVKGEEIRSNVSRLEHCSVEKWNPRSAREEDLERLGWSMASAWGLKGKLGLARLGKGRALLEFEFVEEARNVLAFGKRSVGGIQIGLERWNPKFGCSTKREARNEAWVRILGLPISLWVPTILKRVGEGFGGFLGIDSQTERMEELDWARVLIKTNGDELSSMLEIGIEGEIYALSLWWEISPSLKKKQGDNRDWSGRQNGEVTRPTSGSAGDGLSSYGPAKGLMGLKRADGPFAQGPLFLKGAESVVVRPACGLSEGRATDGLELLSHGPTITLGGSPGPSQTPP</sequence>
<comment type="caution">
    <text evidence="3">The sequence shown here is derived from an EMBL/GenBank/DDBJ whole genome shotgun (WGS) entry which is preliminary data.</text>
</comment>
<feature type="region of interest" description="Disordered" evidence="1">
    <location>
        <begin position="70"/>
        <end position="96"/>
    </location>
</feature>
<name>A0A438KA10_VITVI</name>
<feature type="region of interest" description="Disordered" evidence="1">
    <location>
        <begin position="331"/>
        <end position="360"/>
    </location>
</feature>
<organism evidence="3 4">
    <name type="scientific">Vitis vinifera</name>
    <name type="common">Grape</name>
    <dbReference type="NCBI Taxonomy" id="29760"/>
    <lineage>
        <taxon>Eukaryota</taxon>
        <taxon>Viridiplantae</taxon>
        <taxon>Streptophyta</taxon>
        <taxon>Embryophyta</taxon>
        <taxon>Tracheophyta</taxon>
        <taxon>Spermatophyta</taxon>
        <taxon>Magnoliopsida</taxon>
        <taxon>eudicotyledons</taxon>
        <taxon>Gunneridae</taxon>
        <taxon>Pentapetalae</taxon>
        <taxon>rosids</taxon>
        <taxon>Vitales</taxon>
        <taxon>Vitaceae</taxon>
        <taxon>Viteae</taxon>
        <taxon>Vitis</taxon>
    </lineage>
</organism>
<evidence type="ECO:0000313" key="3">
    <source>
        <dbReference type="EMBL" id="RVX18034.1"/>
    </source>
</evidence>
<accession>A0A438KA10</accession>
<dbReference type="PANTHER" id="PTHR34427:SF5">
    <property type="entry name" value="DUF4283 DOMAIN-CONTAINING PROTEIN"/>
    <property type="match status" value="1"/>
</dbReference>
<dbReference type="AlphaFoldDB" id="A0A438KA10"/>
<feature type="compositionally biased region" description="Basic and acidic residues" evidence="1">
    <location>
        <begin position="70"/>
        <end position="83"/>
    </location>
</feature>
<dbReference type="PANTHER" id="PTHR34427">
    <property type="entry name" value="DUF4283 DOMAIN PROTEIN"/>
    <property type="match status" value="1"/>
</dbReference>
<dbReference type="Proteomes" id="UP000288805">
    <property type="component" value="Unassembled WGS sequence"/>
</dbReference>
<evidence type="ECO:0000256" key="1">
    <source>
        <dbReference type="SAM" id="MobiDB-lite"/>
    </source>
</evidence>